<protein>
    <submittedName>
        <fullName evidence="2">Uncharacterized protein</fullName>
    </submittedName>
</protein>
<reference evidence="2" key="2">
    <citation type="submission" date="2023-06" db="EMBL/GenBank/DDBJ databases">
        <authorList>
            <consortium name="Lawrence Berkeley National Laboratory"/>
            <person name="Haridas S."/>
            <person name="Hensen N."/>
            <person name="Bonometti L."/>
            <person name="Westerberg I."/>
            <person name="Brannstrom I.O."/>
            <person name="Guillou S."/>
            <person name="Cros-Aarteil S."/>
            <person name="Calhoun S."/>
            <person name="Kuo A."/>
            <person name="Mondo S."/>
            <person name="Pangilinan J."/>
            <person name="Riley R."/>
            <person name="Labutti K."/>
            <person name="Andreopoulos B."/>
            <person name="Lipzen A."/>
            <person name="Chen C."/>
            <person name="Yanf M."/>
            <person name="Daum C."/>
            <person name="Ng V."/>
            <person name="Clum A."/>
            <person name="Steindorff A."/>
            <person name="Ohm R."/>
            <person name="Martin F."/>
            <person name="Silar P."/>
            <person name="Natvig D."/>
            <person name="Lalanne C."/>
            <person name="Gautier V."/>
            <person name="Ament-Velasquez S.L."/>
            <person name="Kruys A."/>
            <person name="Hutchinson M.I."/>
            <person name="Powell A.J."/>
            <person name="Barry K."/>
            <person name="Miller A.N."/>
            <person name="Grigoriev I.V."/>
            <person name="Debuchy R."/>
            <person name="Gladieux P."/>
            <person name="Thoren M.H."/>
            <person name="Johannesson H."/>
        </authorList>
    </citation>
    <scope>NUCLEOTIDE SEQUENCE</scope>
    <source>
        <strain evidence="2">CBS 955.72</strain>
    </source>
</reference>
<feature type="compositionally biased region" description="Low complexity" evidence="1">
    <location>
        <begin position="15"/>
        <end position="39"/>
    </location>
</feature>
<dbReference type="Proteomes" id="UP001275084">
    <property type="component" value="Unassembled WGS sequence"/>
</dbReference>
<name>A0AAJ0HBF9_9PEZI</name>
<dbReference type="AlphaFoldDB" id="A0AAJ0HBF9"/>
<feature type="compositionally biased region" description="Basic and acidic residues" evidence="1">
    <location>
        <begin position="1"/>
        <end position="10"/>
    </location>
</feature>
<feature type="region of interest" description="Disordered" evidence="1">
    <location>
        <begin position="1"/>
        <end position="75"/>
    </location>
</feature>
<proteinExistence type="predicted"/>
<feature type="compositionally biased region" description="Acidic residues" evidence="1">
    <location>
        <begin position="40"/>
        <end position="75"/>
    </location>
</feature>
<comment type="caution">
    <text evidence="2">The sequence shown here is derived from an EMBL/GenBank/DDBJ whole genome shotgun (WGS) entry which is preliminary data.</text>
</comment>
<evidence type="ECO:0000256" key="1">
    <source>
        <dbReference type="SAM" id="MobiDB-lite"/>
    </source>
</evidence>
<sequence length="143" mass="16596">MQGPDPRARTDLQYPDWSSISNSSDPNTSHPDTSDSNSQDQDEEDKEEEEEQNDEDQEEEEQEDFTDSDDEDEDVIQILRMHHSIRTHKVDTIIRDGFPDSHFKRRDIYNARANIRRQQLAGYTTASALMVALDHGNINYIVK</sequence>
<evidence type="ECO:0000313" key="2">
    <source>
        <dbReference type="EMBL" id="KAK3346451.1"/>
    </source>
</evidence>
<reference evidence="2" key="1">
    <citation type="journal article" date="2023" name="Mol. Phylogenet. Evol.">
        <title>Genome-scale phylogeny and comparative genomics of the fungal order Sordariales.</title>
        <authorList>
            <person name="Hensen N."/>
            <person name="Bonometti L."/>
            <person name="Westerberg I."/>
            <person name="Brannstrom I.O."/>
            <person name="Guillou S."/>
            <person name="Cros-Aarteil S."/>
            <person name="Calhoun S."/>
            <person name="Haridas S."/>
            <person name="Kuo A."/>
            <person name="Mondo S."/>
            <person name="Pangilinan J."/>
            <person name="Riley R."/>
            <person name="LaButti K."/>
            <person name="Andreopoulos B."/>
            <person name="Lipzen A."/>
            <person name="Chen C."/>
            <person name="Yan M."/>
            <person name="Daum C."/>
            <person name="Ng V."/>
            <person name="Clum A."/>
            <person name="Steindorff A."/>
            <person name="Ohm R.A."/>
            <person name="Martin F."/>
            <person name="Silar P."/>
            <person name="Natvig D.O."/>
            <person name="Lalanne C."/>
            <person name="Gautier V."/>
            <person name="Ament-Velasquez S.L."/>
            <person name="Kruys A."/>
            <person name="Hutchinson M.I."/>
            <person name="Powell A.J."/>
            <person name="Barry K."/>
            <person name="Miller A.N."/>
            <person name="Grigoriev I.V."/>
            <person name="Debuchy R."/>
            <person name="Gladieux P."/>
            <person name="Hiltunen Thoren M."/>
            <person name="Johannesson H."/>
        </authorList>
    </citation>
    <scope>NUCLEOTIDE SEQUENCE</scope>
    <source>
        <strain evidence="2">CBS 955.72</strain>
    </source>
</reference>
<gene>
    <name evidence="2" type="ORF">B0T25DRAFT_583640</name>
</gene>
<organism evidence="2 3">
    <name type="scientific">Lasiosphaeria hispida</name>
    <dbReference type="NCBI Taxonomy" id="260671"/>
    <lineage>
        <taxon>Eukaryota</taxon>
        <taxon>Fungi</taxon>
        <taxon>Dikarya</taxon>
        <taxon>Ascomycota</taxon>
        <taxon>Pezizomycotina</taxon>
        <taxon>Sordariomycetes</taxon>
        <taxon>Sordariomycetidae</taxon>
        <taxon>Sordariales</taxon>
        <taxon>Lasiosphaeriaceae</taxon>
        <taxon>Lasiosphaeria</taxon>
    </lineage>
</organism>
<keyword evidence="3" id="KW-1185">Reference proteome</keyword>
<accession>A0AAJ0HBF9</accession>
<evidence type="ECO:0000313" key="3">
    <source>
        <dbReference type="Proteomes" id="UP001275084"/>
    </source>
</evidence>
<dbReference type="EMBL" id="JAUIQD010000006">
    <property type="protein sequence ID" value="KAK3346451.1"/>
    <property type="molecule type" value="Genomic_DNA"/>
</dbReference>